<sequence>MNFFKAWHLRDIITLALISIFFGVIYWVIIPLYNILTVALTPIGLGPAANDILMGVWVMAGPLAGYLFKIAGSATLGELLGSVVEMFLGGQWGASTLISGIVQGIGSELGYTVTGYKVYNWFSLSLSVITTTIVTFGWDMIRNGYNQYHLSLLLSLFIIRLVSTFFFGGVLVKLIMNLLEKSRVLSAR</sequence>
<feature type="transmembrane region" description="Helical" evidence="1">
    <location>
        <begin position="150"/>
        <end position="176"/>
    </location>
</feature>
<feature type="transmembrane region" description="Helical" evidence="1">
    <location>
        <begin position="12"/>
        <end position="32"/>
    </location>
</feature>
<dbReference type="EMBL" id="BBJM01000019">
    <property type="protein sequence ID" value="GAK48126.1"/>
    <property type="molecule type" value="Genomic_DNA"/>
</dbReference>
<keyword evidence="1" id="KW-1133">Transmembrane helix</keyword>
<evidence type="ECO:0000313" key="2">
    <source>
        <dbReference type="EMBL" id="GAK48126.1"/>
    </source>
</evidence>
<keyword evidence="3" id="KW-1185">Reference proteome</keyword>
<feature type="transmembrane region" description="Helical" evidence="1">
    <location>
        <begin position="52"/>
        <end position="71"/>
    </location>
</feature>
<dbReference type="STRING" id="1291743.LOSG293_190330"/>
<keyword evidence="1" id="KW-0812">Transmembrane</keyword>
<gene>
    <name evidence="2" type="ORF">LOSG293_190330</name>
</gene>
<organism evidence="2 3">
    <name type="scientific">Secundilactobacillus oryzae JCM 18671</name>
    <dbReference type="NCBI Taxonomy" id="1291743"/>
    <lineage>
        <taxon>Bacteria</taxon>
        <taxon>Bacillati</taxon>
        <taxon>Bacillota</taxon>
        <taxon>Bacilli</taxon>
        <taxon>Lactobacillales</taxon>
        <taxon>Lactobacillaceae</taxon>
        <taxon>Secundilactobacillus</taxon>
    </lineage>
</organism>
<name>A0A081BJA8_9LACO</name>
<dbReference type="AlphaFoldDB" id="A0A081BJA8"/>
<dbReference type="Pfam" id="PF09819">
    <property type="entry name" value="ABC_cobalt"/>
    <property type="match status" value="1"/>
</dbReference>
<reference evidence="2" key="1">
    <citation type="journal article" date="2014" name="Genome Announc.">
        <title>Draft Genome Sequence of Lactobacillus oryzae Strain SG293T.</title>
        <authorList>
            <person name="Tanizawa Y."/>
            <person name="Fujisawa T."/>
            <person name="Mochizuki T."/>
            <person name="Kaminuma E."/>
            <person name="Nakamura Y."/>
            <person name="Tohno M."/>
        </authorList>
    </citation>
    <scope>NUCLEOTIDE SEQUENCE [LARGE SCALE GENOMIC DNA]</scope>
    <source>
        <strain evidence="2">SG293</strain>
    </source>
</reference>
<keyword evidence="1" id="KW-0472">Membrane</keyword>
<protein>
    <submittedName>
        <fullName evidence="2">ABC transporter permease</fullName>
    </submittedName>
</protein>
<feature type="transmembrane region" description="Helical" evidence="1">
    <location>
        <begin position="118"/>
        <end position="138"/>
    </location>
</feature>
<dbReference type="RefSeq" id="WP_034528260.1">
    <property type="nucleotide sequence ID" value="NZ_BBAZ01000018.1"/>
</dbReference>
<dbReference type="Proteomes" id="UP000028700">
    <property type="component" value="Unassembled WGS sequence"/>
</dbReference>
<dbReference type="InterPro" id="IPR017195">
    <property type="entry name" value="ABC_thiamin-permease_prd"/>
</dbReference>
<evidence type="ECO:0000313" key="3">
    <source>
        <dbReference type="Proteomes" id="UP000028700"/>
    </source>
</evidence>
<dbReference type="OrthoDB" id="8017424at2"/>
<proteinExistence type="predicted"/>
<accession>A0A081BJA8</accession>
<comment type="caution">
    <text evidence="2">The sequence shown here is derived from an EMBL/GenBank/DDBJ whole genome shotgun (WGS) entry which is preliminary data.</text>
</comment>
<dbReference type="eggNOG" id="COG4721">
    <property type="taxonomic scope" value="Bacteria"/>
</dbReference>
<dbReference type="PIRSF" id="PIRSF037394">
    <property type="entry name" value="ABC_thiamine-permease_YkoE_prd"/>
    <property type="match status" value="1"/>
</dbReference>
<evidence type="ECO:0000256" key="1">
    <source>
        <dbReference type="SAM" id="Phobius"/>
    </source>
</evidence>